<evidence type="ECO:0000313" key="5">
    <source>
        <dbReference type="Proteomes" id="UP001193501"/>
    </source>
</evidence>
<keyword evidence="1" id="KW-1133">Transmembrane helix</keyword>
<accession>A0AAE5BUN8</accession>
<organism evidence="4 5">
    <name type="scientific">Stagnihabitans tardus</name>
    <dbReference type="NCBI Taxonomy" id="2699202"/>
    <lineage>
        <taxon>Bacteria</taxon>
        <taxon>Pseudomonadati</taxon>
        <taxon>Pseudomonadota</taxon>
        <taxon>Alphaproteobacteria</taxon>
        <taxon>Rhodobacterales</taxon>
        <taxon>Paracoccaceae</taxon>
        <taxon>Stagnihabitans</taxon>
    </lineage>
</organism>
<dbReference type="InterPro" id="IPR010840">
    <property type="entry name" value="YqiJ_OB"/>
</dbReference>
<feature type="transmembrane region" description="Helical" evidence="1">
    <location>
        <begin position="125"/>
        <end position="144"/>
    </location>
</feature>
<gene>
    <name evidence="4" type="ORF">GV832_05300</name>
</gene>
<keyword evidence="1" id="KW-0472">Membrane</keyword>
<dbReference type="AlphaFoldDB" id="A0AAE5BUN8"/>
<evidence type="ECO:0000313" key="4">
    <source>
        <dbReference type="EMBL" id="NBZ86989.1"/>
    </source>
</evidence>
<feature type="domain" description="Inner membrane protein YqiJ N-terminal" evidence="3">
    <location>
        <begin position="24"/>
        <end position="140"/>
    </location>
</feature>
<comment type="caution">
    <text evidence="4">The sequence shown here is derived from an EMBL/GenBank/DDBJ whole genome shotgun (WGS) entry which is preliminary data.</text>
</comment>
<name>A0AAE5BUN8_9RHOB</name>
<feature type="domain" description="Inner membrane protein YqiJ OB-fold" evidence="2">
    <location>
        <begin position="165"/>
        <end position="219"/>
    </location>
</feature>
<protein>
    <submittedName>
        <fullName evidence="4">DUF1449 family protein</fullName>
    </submittedName>
</protein>
<evidence type="ECO:0000259" key="2">
    <source>
        <dbReference type="Pfam" id="PF07290"/>
    </source>
</evidence>
<dbReference type="Proteomes" id="UP001193501">
    <property type="component" value="Unassembled WGS sequence"/>
</dbReference>
<feature type="transmembrane region" description="Helical" evidence="1">
    <location>
        <begin position="94"/>
        <end position="119"/>
    </location>
</feature>
<evidence type="ECO:0000259" key="3">
    <source>
        <dbReference type="Pfam" id="PF21001"/>
    </source>
</evidence>
<dbReference type="EMBL" id="JAABNR010000004">
    <property type="protein sequence ID" value="NBZ86989.1"/>
    <property type="molecule type" value="Genomic_DNA"/>
</dbReference>
<dbReference type="Pfam" id="PF07290">
    <property type="entry name" value="YqiJ_OB"/>
    <property type="match status" value="1"/>
</dbReference>
<keyword evidence="5" id="KW-1185">Reference proteome</keyword>
<proteinExistence type="predicted"/>
<sequence>MATFTQGVRPPSKVRYPLLSTAFLPFTFAFVLLAGLVLLELVALLLGGSLIGSDAPEVDLDPGLDAEPDIDALLAGGPETELAPDGFGLRGAPLIIWLAAALLGFGAAGVMIQSLAAALSAPLPLWGALPLALVAGLGFARAFGRAFARLIPRIETTATSTQFMGGLRGIVTQGTARRGQAAEVRLRDRHGNLHHLRCEPYREDDVIPEGAEVLTIRRRAPDGSFILRIIATT</sequence>
<feature type="transmembrane region" description="Helical" evidence="1">
    <location>
        <begin position="22"/>
        <end position="46"/>
    </location>
</feature>
<dbReference type="InterPro" id="IPR048376">
    <property type="entry name" value="YqiJ_N"/>
</dbReference>
<dbReference type="Pfam" id="PF21001">
    <property type="entry name" value="YqiJ_N"/>
    <property type="match status" value="1"/>
</dbReference>
<reference evidence="4" key="1">
    <citation type="submission" date="2020-01" db="EMBL/GenBank/DDBJ databases">
        <authorList>
            <person name="Chen W.-M."/>
        </authorList>
    </citation>
    <scope>NUCLEOTIDE SEQUENCE</scope>
    <source>
        <strain evidence="4">CYK-10</strain>
    </source>
</reference>
<keyword evidence="1" id="KW-0812">Transmembrane</keyword>
<evidence type="ECO:0000256" key="1">
    <source>
        <dbReference type="SAM" id="Phobius"/>
    </source>
</evidence>